<feature type="domain" description="Replication initiation protein-like C-terminal" evidence="1">
    <location>
        <begin position="118"/>
        <end position="309"/>
    </location>
</feature>
<evidence type="ECO:0000313" key="3">
    <source>
        <dbReference type="EMBL" id="MDQ0417988.1"/>
    </source>
</evidence>
<dbReference type="EMBL" id="JAUSUV010000008">
    <property type="protein sequence ID" value="MDQ0417988.1"/>
    <property type="molecule type" value="Genomic_DNA"/>
</dbReference>
<sequence length="381" mass="44254">MLTKSISPPSCNTGAQNTSEQGLRALIDWFRASFQNIGLEDLVVGILDLKMDDFFKMDSGMYGYRKSLRLGNIAVYYEGNENMGICLEMGGQGCREYEGHGKRSWVQLFAMVLDLNSNITRIDLAIDDFRGYFLIPEIEKKIKKGEVQSKFKEATNYEKIRLKDGYRRGQTLYIGSTSSLLKVRFYDKLKEALGNDKESELEGIEFWNRTELELKDERATKVAWLLVNGMKVGEVATGVLNHYVRFTVQGTDSNKSRWKTWKKWEQFIGDAEKIKLTELPKERTVETRLEWLDRQVAPTLATIVEAESEEFLLDFVKKAVSRLTEKDFMMIDQYKEVKQERDDELWKQRRKIAWKLMGIEKDETTGEMRSKYPPLKDQTAI</sequence>
<evidence type="ECO:0000259" key="1">
    <source>
        <dbReference type="Pfam" id="PF02486"/>
    </source>
</evidence>
<dbReference type="Proteomes" id="UP001238450">
    <property type="component" value="Unassembled WGS sequence"/>
</dbReference>
<dbReference type="Pfam" id="PF02486">
    <property type="entry name" value="Rep_trans"/>
    <property type="match status" value="1"/>
</dbReference>
<proteinExistence type="predicted"/>
<dbReference type="AlphaFoldDB" id="A0AAJ1WTF5"/>
<evidence type="ECO:0000313" key="4">
    <source>
        <dbReference type="Proteomes" id="UP001238450"/>
    </source>
</evidence>
<gene>
    <name evidence="3" type="ORF">J2Z48_002172</name>
</gene>
<dbReference type="InterPro" id="IPR003491">
    <property type="entry name" value="REP-like_C"/>
</dbReference>
<dbReference type="Pfam" id="PF18106">
    <property type="entry name" value="Rol_Rep_N"/>
    <property type="match status" value="1"/>
</dbReference>
<dbReference type="InterPro" id="IPR040819">
    <property type="entry name" value="Rol_Rep_N"/>
</dbReference>
<dbReference type="RefSeq" id="WP_307253350.1">
    <property type="nucleotide sequence ID" value="NZ_JAUSUV010000008.1"/>
</dbReference>
<name>A0AAJ1WTF5_9BACL</name>
<reference evidence="3 4" key="1">
    <citation type="submission" date="2023-07" db="EMBL/GenBank/DDBJ databases">
        <title>Genomic Encyclopedia of Type Strains, Phase IV (KMG-IV): sequencing the most valuable type-strain genomes for metagenomic binning, comparative biology and taxonomic classification.</title>
        <authorList>
            <person name="Goeker M."/>
        </authorList>
    </citation>
    <scope>NUCLEOTIDE SEQUENCE [LARGE SCALE GENOMIC DNA]</scope>
    <source>
        <strain evidence="3 4">DSM 46876</strain>
    </source>
</reference>
<accession>A0AAJ1WTF5</accession>
<protein>
    <submittedName>
        <fullName evidence="3">Phage replication initiation protein</fullName>
    </submittedName>
</protein>
<feature type="domain" description="Rolling Circle replication initiation protein N-terminal" evidence="2">
    <location>
        <begin position="25"/>
        <end position="109"/>
    </location>
</feature>
<organism evidence="3 4">
    <name type="scientific">Croceifilum oryzae</name>
    <dbReference type="NCBI Taxonomy" id="1553429"/>
    <lineage>
        <taxon>Bacteria</taxon>
        <taxon>Bacillati</taxon>
        <taxon>Bacillota</taxon>
        <taxon>Bacilli</taxon>
        <taxon>Bacillales</taxon>
        <taxon>Thermoactinomycetaceae</taxon>
        <taxon>Croceifilum</taxon>
    </lineage>
</organism>
<comment type="caution">
    <text evidence="3">The sequence shown here is derived from an EMBL/GenBank/DDBJ whole genome shotgun (WGS) entry which is preliminary data.</text>
</comment>
<keyword evidence="4" id="KW-1185">Reference proteome</keyword>
<evidence type="ECO:0000259" key="2">
    <source>
        <dbReference type="Pfam" id="PF18106"/>
    </source>
</evidence>